<keyword evidence="1" id="KW-0175">Coiled coil</keyword>
<organism evidence="2 3">
    <name type="scientific">Stylonychia lemnae</name>
    <name type="common">Ciliate</name>
    <dbReference type="NCBI Taxonomy" id="5949"/>
    <lineage>
        <taxon>Eukaryota</taxon>
        <taxon>Sar</taxon>
        <taxon>Alveolata</taxon>
        <taxon>Ciliophora</taxon>
        <taxon>Intramacronucleata</taxon>
        <taxon>Spirotrichea</taxon>
        <taxon>Stichotrichia</taxon>
        <taxon>Sporadotrichida</taxon>
        <taxon>Oxytrichidae</taxon>
        <taxon>Stylonychinae</taxon>
        <taxon>Stylonychia</taxon>
    </lineage>
</organism>
<keyword evidence="3" id="KW-1185">Reference proteome</keyword>
<name>A0A077ZQU5_STYLE</name>
<gene>
    <name evidence="2" type="primary">Contig17619.g18738</name>
    <name evidence="2" type="ORF">STYLEM_709</name>
</gene>
<reference evidence="2 3" key="1">
    <citation type="submission" date="2014-06" db="EMBL/GenBank/DDBJ databases">
        <authorList>
            <person name="Swart Estienne"/>
        </authorList>
    </citation>
    <scope>NUCLEOTIDE SEQUENCE [LARGE SCALE GENOMIC DNA]</scope>
    <source>
        <strain evidence="2 3">130c</strain>
    </source>
</reference>
<evidence type="ECO:0000313" key="3">
    <source>
        <dbReference type="Proteomes" id="UP000039865"/>
    </source>
</evidence>
<sequence>MDGTIHNTLQNHLPLLSHQKSHSTKGDDLLTQTVIELYLNLKQRLKQFSSGKITLSDDTSAKNQQIDETAAQVEEEKKRLSQLGNLVVIDYIRSSMDILLNLKIESAMLEQKDQKNQYQADTYINSSRGGHGALSYDIGTDSQRSSQQSIMTLRDGPPQVYEEIIISLEGDVRKHIRIEQQLKLHIESIEFRLDELESDNEKMLKEIQNHQQFNNQFQNEKKIQIEYFEKEISKLKQELRDQESKFQLESRSMKERFQIEKDQLTSEIHKLKQENSQQKNAINISNPSSKSQQSICNLCRQMMSPSRTQNFSLYNINEQIVNRSNSKNKTDLSLDTIDKKFSSIGGASNSTSTNKKILFKRTTIAGGCSCPCQYCQLAHQNTSSNNKGNFTNTQDMSASGISNISNLTQTGIINNNSNNNYIQNQKNLLTNDKKLNNKSNLQQPHLNNLQALNDQNDLLKMQQDINKYLLVEKRQSGSKNRQNASNQPIKLGLSTVAIASSTPDKNMKTNFAILNASLNSGQNRKNKKIVKFVTSNNLIGKKWEQSKQSKFNNTEFKLVQLE</sequence>
<dbReference type="OrthoDB" id="307406at2759"/>
<accession>A0A077ZQU5</accession>
<dbReference type="InParanoid" id="A0A077ZQU5"/>
<feature type="coiled-coil region" evidence="1">
    <location>
        <begin position="179"/>
        <end position="281"/>
    </location>
</feature>
<dbReference type="AlphaFoldDB" id="A0A077ZQU5"/>
<protein>
    <submittedName>
        <fullName evidence="2">Uncharacterized protein</fullName>
    </submittedName>
</protein>
<evidence type="ECO:0000256" key="1">
    <source>
        <dbReference type="SAM" id="Coils"/>
    </source>
</evidence>
<dbReference type="EMBL" id="CCKQ01000668">
    <property type="protein sequence ID" value="CDW71760.1"/>
    <property type="molecule type" value="Genomic_DNA"/>
</dbReference>
<evidence type="ECO:0000313" key="2">
    <source>
        <dbReference type="EMBL" id="CDW71760.1"/>
    </source>
</evidence>
<proteinExistence type="predicted"/>
<dbReference type="Proteomes" id="UP000039865">
    <property type="component" value="Unassembled WGS sequence"/>
</dbReference>